<dbReference type="Pfam" id="PF00104">
    <property type="entry name" value="Hormone_recep"/>
    <property type="match status" value="1"/>
</dbReference>
<keyword evidence="6" id="KW-0805">Transcription regulation</keyword>
<comment type="caution">
    <text evidence="11">The sequence shown here is derived from an EMBL/GenBank/DDBJ whole genome shotgun (WGS) entry which is preliminary data.</text>
</comment>
<comment type="subcellular location">
    <subcellularLocation>
        <location evidence="1">Nucleus</location>
    </subcellularLocation>
</comment>
<dbReference type="SMART" id="SM00430">
    <property type="entry name" value="HOLI"/>
    <property type="match status" value="1"/>
</dbReference>
<evidence type="ECO:0000256" key="6">
    <source>
        <dbReference type="ARBA" id="ARBA00023015"/>
    </source>
</evidence>
<dbReference type="PRINTS" id="PR00398">
    <property type="entry name" value="STRDHORMONER"/>
</dbReference>
<proteinExistence type="inferred from homology"/>
<accession>A0AAV2HHK2</accession>
<reference evidence="11 12" key="1">
    <citation type="submission" date="2024-04" db="EMBL/GenBank/DDBJ databases">
        <authorList>
            <consortium name="Genoscope - CEA"/>
            <person name="William W."/>
        </authorList>
    </citation>
    <scope>NUCLEOTIDE SEQUENCE [LARGE SCALE GENOMIC DNA]</scope>
</reference>
<dbReference type="AlphaFoldDB" id="A0AAV2HHK2"/>
<organism evidence="11 12">
    <name type="scientific">Lymnaea stagnalis</name>
    <name type="common">Great pond snail</name>
    <name type="synonym">Helix stagnalis</name>
    <dbReference type="NCBI Taxonomy" id="6523"/>
    <lineage>
        <taxon>Eukaryota</taxon>
        <taxon>Metazoa</taxon>
        <taxon>Spiralia</taxon>
        <taxon>Lophotrochozoa</taxon>
        <taxon>Mollusca</taxon>
        <taxon>Gastropoda</taxon>
        <taxon>Heterobranchia</taxon>
        <taxon>Euthyneura</taxon>
        <taxon>Panpulmonata</taxon>
        <taxon>Hygrophila</taxon>
        <taxon>Lymnaeoidea</taxon>
        <taxon>Lymnaeidae</taxon>
        <taxon>Lymnaea</taxon>
    </lineage>
</organism>
<feature type="domain" description="NR LBD" evidence="10">
    <location>
        <begin position="148"/>
        <end position="390"/>
    </location>
</feature>
<dbReference type="Proteomes" id="UP001497497">
    <property type="component" value="Unassembled WGS sequence"/>
</dbReference>
<dbReference type="EMBL" id="CAXITT010000091">
    <property type="protein sequence ID" value="CAL1531516.1"/>
    <property type="molecule type" value="Genomic_DNA"/>
</dbReference>
<keyword evidence="12" id="KW-1185">Reference proteome</keyword>
<evidence type="ECO:0000256" key="4">
    <source>
        <dbReference type="ARBA" id="ARBA00022771"/>
    </source>
</evidence>
<comment type="similarity">
    <text evidence="2">Belongs to the nuclear hormone receptor family. NR1 subfamily.</text>
</comment>
<dbReference type="PANTHER" id="PTHR45805:SF2">
    <property type="entry name" value="NUCLEAR HORMONE RECEPTOR HR3-RELATED"/>
    <property type="match status" value="1"/>
</dbReference>
<evidence type="ECO:0000256" key="5">
    <source>
        <dbReference type="ARBA" id="ARBA00022833"/>
    </source>
</evidence>
<dbReference type="InterPro" id="IPR001723">
    <property type="entry name" value="Nuclear_hrmn_rcpt"/>
</dbReference>
<dbReference type="GO" id="GO:0005634">
    <property type="term" value="C:nucleus"/>
    <property type="evidence" value="ECO:0007669"/>
    <property type="project" value="UniProtKB-SubCell"/>
</dbReference>
<keyword evidence="3" id="KW-0479">Metal-binding</keyword>
<keyword evidence="4" id="KW-0863">Zinc-finger</keyword>
<evidence type="ECO:0000256" key="3">
    <source>
        <dbReference type="ARBA" id="ARBA00022723"/>
    </source>
</evidence>
<dbReference type="InterPro" id="IPR001728">
    <property type="entry name" value="ThyrH_rcpt"/>
</dbReference>
<evidence type="ECO:0000256" key="1">
    <source>
        <dbReference type="ARBA" id="ARBA00004123"/>
    </source>
</evidence>
<evidence type="ECO:0000259" key="10">
    <source>
        <dbReference type="PROSITE" id="PS51843"/>
    </source>
</evidence>
<keyword evidence="8" id="KW-0804">Transcription</keyword>
<keyword evidence="5" id="KW-0862">Zinc</keyword>
<gene>
    <name evidence="11" type="ORF">GSLYS_00005611001</name>
</gene>
<dbReference type="GO" id="GO:0008270">
    <property type="term" value="F:zinc ion binding"/>
    <property type="evidence" value="ECO:0007669"/>
    <property type="project" value="UniProtKB-KW"/>
</dbReference>
<dbReference type="InterPro" id="IPR035500">
    <property type="entry name" value="NHR-like_dom_sf"/>
</dbReference>
<dbReference type="PROSITE" id="PS51843">
    <property type="entry name" value="NR_LBD"/>
    <property type="match status" value="1"/>
</dbReference>
<name>A0AAV2HHK2_LYMST</name>
<dbReference type="GO" id="GO:0004879">
    <property type="term" value="F:nuclear receptor activity"/>
    <property type="evidence" value="ECO:0007669"/>
    <property type="project" value="InterPro"/>
</dbReference>
<keyword evidence="9" id="KW-0675">Receptor</keyword>
<keyword evidence="7" id="KW-0238">DNA-binding</keyword>
<evidence type="ECO:0000256" key="8">
    <source>
        <dbReference type="ARBA" id="ARBA00023163"/>
    </source>
</evidence>
<evidence type="ECO:0000313" key="11">
    <source>
        <dbReference type="EMBL" id="CAL1531516.1"/>
    </source>
</evidence>
<dbReference type="PANTHER" id="PTHR45805">
    <property type="entry name" value="NUCLEAR HORMONE RECEPTOR HR3-RELATED"/>
    <property type="match status" value="1"/>
</dbReference>
<dbReference type="GO" id="GO:0000978">
    <property type="term" value="F:RNA polymerase II cis-regulatory region sequence-specific DNA binding"/>
    <property type="evidence" value="ECO:0007669"/>
    <property type="project" value="TreeGrafter"/>
</dbReference>
<evidence type="ECO:0000256" key="9">
    <source>
        <dbReference type="ARBA" id="ARBA00023170"/>
    </source>
</evidence>
<evidence type="ECO:0000256" key="2">
    <source>
        <dbReference type="ARBA" id="ARBA00008092"/>
    </source>
</evidence>
<dbReference type="SUPFAM" id="SSF48508">
    <property type="entry name" value="Nuclear receptor ligand-binding domain"/>
    <property type="match status" value="1"/>
</dbReference>
<evidence type="ECO:0000313" key="12">
    <source>
        <dbReference type="Proteomes" id="UP001497497"/>
    </source>
</evidence>
<dbReference type="Gene3D" id="1.10.565.10">
    <property type="entry name" value="Retinoid X Receptor"/>
    <property type="match status" value="1"/>
</dbReference>
<sequence>MAELQRLLHTEVFTFEPLKALLSGVEPSTSSTTTVGNLNGNTGTQPVNANVAQPLLNLNRSSPGFNANLNTTNLNTTATITIDNQGHANLNTNVSATVTRGPTKQEIDLNQARPSPQQATADSNANLTDVAHLLDVVHEAPSDGQKDLINQVTDTVVDAHLATTVNTQANILEANERIDKEKDAPEQLDNASPSVLWQQFTSAMLPELTKVVNFTKKLPGFSELNAEDQVQLIKQGSFEVMVARISLLIDEINQEMLDPQLKLKCSRNIVREMPMGPLIDQMFEVAEQLNPMRLTDGEIGLFTAALIITPERSGLKNTTAVRTIHRLFLQALYCSLKQTHADADHTFRSLLSLLPLLKNINESHTRFLNNIKAKSPAMFSSQFPQLHKEVFDN</sequence>
<dbReference type="PRINTS" id="PR00546">
    <property type="entry name" value="THYROIDHORMR"/>
</dbReference>
<evidence type="ECO:0000256" key="7">
    <source>
        <dbReference type="ARBA" id="ARBA00023125"/>
    </source>
</evidence>
<dbReference type="InterPro" id="IPR000536">
    <property type="entry name" value="Nucl_hrmn_rcpt_lig-bd"/>
</dbReference>
<protein>
    <recommendedName>
        <fullName evidence="10">NR LBD domain-containing protein</fullName>
    </recommendedName>
</protein>